<dbReference type="EMBL" id="BPLR01005431">
    <property type="protein sequence ID" value="GIY02284.1"/>
    <property type="molecule type" value="Genomic_DNA"/>
</dbReference>
<dbReference type="AlphaFoldDB" id="A0AAV4PZ04"/>
<accession>A0AAV4PZ04</accession>
<gene>
    <name evidence="1" type="ORF">CEXT_463621</name>
</gene>
<keyword evidence="1" id="KW-0808">Transferase</keyword>
<reference evidence="1 2" key="1">
    <citation type="submission" date="2021-06" db="EMBL/GenBank/DDBJ databases">
        <title>Caerostris extrusa draft genome.</title>
        <authorList>
            <person name="Kono N."/>
            <person name="Arakawa K."/>
        </authorList>
    </citation>
    <scope>NUCLEOTIDE SEQUENCE [LARGE SCALE GENOMIC DNA]</scope>
</reference>
<keyword evidence="1" id="KW-0548">Nucleotidyltransferase</keyword>
<evidence type="ECO:0000313" key="2">
    <source>
        <dbReference type="Proteomes" id="UP001054945"/>
    </source>
</evidence>
<dbReference type="GO" id="GO:0004519">
    <property type="term" value="F:endonuclease activity"/>
    <property type="evidence" value="ECO:0007669"/>
    <property type="project" value="UniProtKB-KW"/>
</dbReference>
<dbReference type="GO" id="GO:0003964">
    <property type="term" value="F:RNA-directed DNA polymerase activity"/>
    <property type="evidence" value="ECO:0007669"/>
    <property type="project" value="UniProtKB-KW"/>
</dbReference>
<evidence type="ECO:0000313" key="1">
    <source>
        <dbReference type="EMBL" id="GIY02284.1"/>
    </source>
</evidence>
<keyword evidence="1" id="KW-0255">Endonuclease</keyword>
<keyword evidence="2" id="KW-1185">Reference proteome</keyword>
<keyword evidence="1" id="KW-0695">RNA-directed DNA polymerase</keyword>
<organism evidence="1 2">
    <name type="scientific">Caerostris extrusa</name>
    <name type="common">Bark spider</name>
    <name type="synonym">Caerostris bankana</name>
    <dbReference type="NCBI Taxonomy" id="172846"/>
    <lineage>
        <taxon>Eukaryota</taxon>
        <taxon>Metazoa</taxon>
        <taxon>Ecdysozoa</taxon>
        <taxon>Arthropoda</taxon>
        <taxon>Chelicerata</taxon>
        <taxon>Arachnida</taxon>
        <taxon>Araneae</taxon>
        <taxon>Araneomorphae</taxon>
        <taxon>Entelegynae</taxon>
        <taxon>Araneoidea</taxon>
        <taxon>Araneidae</taxon>
        <taxon>Caerostris</taxon>
    </lineage>
</organism>
<sequence length="280" mass="32184">MAQPSEMSSIVLSEATGEIDENDVNATEFSPSISRDQHRHDLVTKLHVASRGLLADKEGYIVPPRRLTAKVHPLASNPTSTRAASATHNVLDFAIFKIIPFPATTTVFHELSSDHLQCILDIKTDTKPHSTPNLFVTNWNDYNFRLQHTNLNPININNEDEADKAIENFSKDMYTALNNSSDHKYLTKRGRLPKSIKTLIKNKNYIRRLWQRTRDPALKVILKRLESKIKIRVNDYKNSVWEKHTDALTENQTAFWKEVKRLKNTKNSIPPSDWTTTTWQ</sequence>
<name>A0AAV4PZ04_CAEEX</name>
<comment type="caution">
    <text evidence="1">The sequence shown here is derived from an EMBL/GenBank/DDBJ whole genome shotgun (WGS) entry which is preliminary data.</text>
</comment>
<protein>
    <submittedName>
        <fullName evidence="1">Endonuclease and reverse transcriptase-like protein</fullName>
    </submittedName>
</protein>
<keyword evidence="1" id="KW-0378">Hydrolase</keyword>
<proteinExistence type="predicted"/>
<dbReference type="Proteomes" id="UP001054945">
    <property type="component" value="Unassembled WGS sequence"/>
</dbReference>
<keyword evidence="1" id="KW-0540">Nuclease</keyword>